<dbReference type="EMBL" id="MASU01000013">
    <property type="protein sequence ID" value="PXY24197.1"/>
    <property type="molecule type" value="Genomic_DNA"/>
</dbReference>
<gene>
    <name evidence="3" type="ORF">BA062_28615</name>
</gene>
<dbReference type="RefSeq" id="WP_110342211.1">
    <property type="nucleotide sequence ID" value="NZ_MASU01000013.1"/>
</dbReference>
<name>A0A318M289_9PSEU</name>
<organism evidence="3 4">
    <name type="scientific">Prauserella flavalba</name>
    <dbReference type="NCBI Taxonomy" id="1477506"/>
    <lineage>
        <taxon>Bacteria</taxon>
        <taxon>Bacillati</taxon>
        <taxon>Actinomycetota</taxon>
        <taxon>Actinomycetes</taxon>
        <taxon>Pseudonocardiales</taxon>
        <taxon>Pseudonocardiaceae</taxon>
        <taxon>Prauserella</taxon>
    </lineage>
</organism>
<dbReference type="Proteomes" id="UP000247892">
    <property type="component" value="Unassembled WGS sequence"/>
</dbReference>
<dbReference type="GO" id="GO:0005576">
    <property type="term" value="C:extracellular region"/>
    <property type="evidence" value="ECO:0007669"/>
    <property type="project" value="TreeGrafter"/>
</dbReference>
<dbReference type="InterPro" id="IPR003399">
    <property type="entry name" value="Mce/MlaD"/>
</dbReference>
<dbReference type="PANTHER" id="PTHR33371">
    <property type="entry name" value="INTERMEMBRANE PHOSPHOLIPID TRANSPORT SYSTEM BINDING PROTEIN MLAD-RELATED"/>
    <property type="match status" value="1"/>
</dbReference>
<dbReference type="Pfam" id="PF02470">
    <property type="entry name" value="MlaD"/>
    <property type="match status" value="1"/>
</dbReference>
<evidence type="ECO:0000259" key="2">
    <source>
        <dbReference type="Pfam" id="PF11887"/>
    </source>
</evidence>
<dbReference type="InterPro" id="IPR024516">
    <property type="entry name" value="Mce_C"/>
</dbReference>
<dbReference type="InterPro" id="IPR052336">
    <property type="entry name" value="MlaD_Phospholipid_Transporter"/>
</dbReference>
<comment type="caution">
    <text evidence="3">The sequence shown here is derived from an EMBL/GenBank/DDBJ whole genome shotgun (WGS) entry which is preliminary data.</text>
</comment>
<dbReference type="OrthoDB" id="3460188at2"/>
<sequence>MRPRPVLRKLGVRTAGLVFLLVMALLVTLSVKVYNKDFSSAVLVTLQTDRVGNQLRESSDVKARGVVVGEVRGIRSATDGAEISLALYPEHIGRLPKDVSALLIPKTLFGERYVQLSIPDGSTQPALREGDVITQDRSANAIELERVFDNLLPVLQAVQPQKLASTLNAVSTALEGRGAQLGDTLVTAADYLEEFNPNLPRLNENIRDLAEVSDLYGDIAPDVLDALTDTAVTLGTVSERGDDLDLLYAQVTTAAHDVTRFLRENEHNLIQLAATSREPLELAARYSPSFPCTLKALAELKPSMDKVLGKGTDEPGLHFEAQVTQSRGKYLPGVDTPVYDETGGPRCYPSGVAPTEGVAAAAPGTDAHPLLPGSAGDLGLPNSPQERQLLSTVLAPELGLPPGQVPEWSSVLVGPLYRGTEVELQ</sequence>
<dbReference type="InterPro" id="IPR005693">
    <property type="entry name" value="Mce"/>
</dbReference>
<dbReference type="AlphaFoldDB" id="A0A318M289"/>
<evidence type="ECO:0000313" key="3">
    <source>
        <dbReference type="EMBL" id="PXY24197.1"/>
    </source>
</evidence>
<keyword evidence="4" id="KW-1185">Reference proteome</keyword>
<protein>
    <submittedName>
        <fullName evidence="3">ABC transporter substrate-binding protein</fullName>
    </submittedName>
</protein>
<feature type="domain" description="Mce/MlaD" evidence="1">
    <location>
        <begin position="43"/>
        <end position="117"/>
    </location>
</feature>
<accession>A0A318M289</accession>
<dbReference type="GO" id="GO:0051701">
    <property type="term" value="P:biological process involved in interaction with host"/>
    <property type="evidence" value="ECO:0007669"/>
    <property type="project" value="TreeGrafter"/>
</dbReference>
<dbReference type="PANTHER" id="PTHR33371:SF19">
    <property type="entry name" value="MCE-FAMILY PROTEIN MCE4A"/>
    <property type="match status" value="1"/>
</dbReference>
<evidence type="ECO:0000313" key="4">
    <source>
        <dbReference type="Proteomes" id="UP000247892"/>
    </source>
</evidence>
<feature type="domain" description="Mammalian cell entry C-terminal" evidence="2">
    <location>
        <begin position="125"/>
        <end position="345"/>
    </location>
</feature>
<dbReference type="Pfam" id="PF11887">
    <property type="entry name" value="Mce4_CUP1"/>
    <property type="match status" value="1"/>
</dbReference>
<evidence type="ECO:0000259" key="1">
    <source>
        <dbReference type="Pfam" id="PF02470"/>
    </source>
</evidence>
<dbReference type="NCBIfam" id="TIGR00996">
    <property type="entry name" value="Mtu_fam_mce"/>
    <property type="match status" value="1"/>
</dbReference>
<proteinExistence type="predicted"/>
<reference evidence="3 4" key="1">
    <citation type="submission" date="2016-07" db="EMBL/GenBank/DDBJ databases">
        <title>Draft genome sequence of Prauserella sp. YIM 121212, isolated from alkaline soil.</title>
        <authorList>
            <person name="Ruckert C."/>
            <person name="Albersmeier A."/>
            <person name="Jiang C.-L."/>
            <person name="Jiang Y."/>
            <person name="Kalinowski J."/>
            <person name="Schneider O."/>
            <person name="Winkler A."/>
            <person name="Zotchev S.B."/>
        </authorList>
    </citation>
    <scope>NUCLEOTIDE SEQUENCE [LARGE SCALE GENOMIC DNA]</scope>
    <source>
        <strain evidence="3 4">YIM 121212</strain>
    </source>
</reference>